<accession>A0A178HY24</accession>
<dbReference type="Proteomes" id="UP000078389">
    <property type="component" value="Unassembled WGS sequence"/>
</dbReference>
<evidence type="ECO:0000313" key="2">
    <source>
        <dbReference type="Proteomes" id="UP000078389"/>
    </source>
</evidence>
<comment type="caution">
    <text evidence="1">The sequence shown here is derived from an EMBL/GenBank/DDBJ whole genome shotgun (WGS) entry which is preliminary data.</text>
</comment>
<proteinExistence type="predicted"/>
<reference evidence="1 2" key="1">
    <citation type="submission" date="2016-03" db="EMBL/GenBank/DDBJ databases">
        <title>Genome sequencing of Devosia sp. S37.</title>
        <authorList>
            <person name="Mohd Nor M."/>
        </authorList>
    </citation>
    <scope>NUCLEOTIDE SEQUENCE [LARGE SCALE GENOMIC DNA]</scope>
    <source>
        <strain evidence="1 2">S37</strain>
    </source>
</reference>
<dbReference type="Pfam" id="PF05565">
    <property type="entry name" value="Sipho_Gp157"/>
    <property type="match status" value="1"/>
</dbReference>
<name>A0A178HY24_9HYPH</name>
<protein>
    <submittedName>
        <fullName evidence="1">Uncharacterized protein</fullName>
    </submittedName>
</protein>
<dbReference type="EMBL" id="LVVY01000079">
    <property type="protein sequence ID" value="OAM77723.1"/>
    <property type="molecule type" value="Genomic_DNA"/>
</dbReference>
<dbReference type="InterPro" id="IPR008840">
    <property type="entry name" value="Sipho_Gp157"/>
</dbReference>
<sequence>MADDPELAADTFEGMGLNDVLSRLVRQAQEAKAMAAGIAVLIGEYQARRQRFERRNEAMRAIVLGLLQKSGQQRVQLPEATVSIGKGRDRVEIVDEAALPKWALRVVSSPDKAAIKERLDAGKKVAGAELVTGGETLTMRVA</sequence>
<evidence type="ECO:0000313" key="1">
    <source>
        <dbReference type="EMBL" id="OAM77723.1"/>
    </source>
</evidence>
<organism evidence="1 2">
    <name type="scientific">Devosia elaeis</name>
    <dbReference type="NCBI Taxonomy" id="1770058"/>
    <lineage>
        <taxon>Bacteria</taxon>
        <taxon>Pseudomonadati</taxon>
        <taxon>Pseudomonadota</taxon>
        <taxon>Alphaproteobacteria</taxon>
        <taxon>Hyphomicrobiales</taxon>
        <taxon>Devosiaceae</taxon>
        <taxon>Devosia</taxon>
    </lineage>
</organism>
<gene>
    <name evidence="1" type="ORF">A3840_08840</name>
</gene>
<dbReference type="STRING" id="1770058.A3840_08840"/>
<dbReference type="AlphaFoldDB" id="A0A178HY24"/>
<keyword evidence="2" id="KW-1185">Reference proteome</keyword>